<protein>
    <submittedName>
        <fullName evidence="1">Uncharacterized protein</fullName>
    </submittedName>
</protein>
<proteinExistence type="predicted"/>
<dbReference type="RefSeq" id="WP_379073706.1">
    <property type="nucleotide sequence ID" value="NZ_JBHTJW010000001.1"/>
</dbReference>
<keyword evidence="2" id="KW-1185">Reference proteome</keyword>
<reference evidence="2" key="1">
    <citation type="journal article" date="2019" name="Int. J. Syst. Evol. Microbiol.">
        <title>The Global Catalogue of Microorganisms (GCM) 10K type strain sequencing project: providing services to taxonomists for standard genome sequencing and annotation.</title>
        <authorList>
            <consortium name="The Broad Institute Genomics Platform"/>
            <consortium name="The Broad Institute Genome Sequencing Center for Infectious Disease"/>
            <person name="Wu L."/>
            <person name="Ma J."/>
        </authorList>
    </citation>
    <scope>NUCLEOTIDE SEQUENCE [LARGE SCALE GENOMIC DNA]</scope>
    <source>
        <strain evidence="2">CCUG 59685</strain>
    </source>
</reference>
<accession>A0ABW3GEG9</accession>
<evidence type="ECO:0000313" key="2">
    <source>
        <dbReference type="Proteomes" id="UP001597106"/>
    </source>
</evidence>
<sequence>MIFAAASLTDAMNQFPDNNSQQSWYVSDDGVGGAPGLWSNRWHSRGILTIPVGIYVKQSLTGLCWWDKLKNRLG</sequence>
<name>A0ABW3GEG9_9PROT</name>
<dbReference type="Proteomes" id="UP001597106">
    <property type="component" value="Unassembled WGS sequence"/>
</dbReference>
<evidence type="ECO:0000313" key="1">
    <source>
        <dbReference type="EMBL" id="MFD0928624.1"/>
    </source>
</evidence>
<comment type="caution">
    <text evidence="1">The sequence shown here is derived from an EMBL/GenBank/DDBJ whole genome shotgun (WGS) entry which is preliminary data.</text>
</comment>
<organism evidence="1 2">
    <name type="scientific">Methylophilus glucosoxydans</name>
    <dbReference type="NCBI Taxonomy" id="752553"/>
    <lineage>
        <taxon>Bacteria</taxon>
        <taxon>Pseudomonadati</taxon>
        <taxon>Pseudomonadota</taxon>
        <taxon>Betaproteobacteria</taxon>
        <taxon>Nitrosomonadales</taxon>
        <taxon>Methylophilaceae</taxon>
        <taxon>Methylophilus</taxon>
    </lineage>
</organism>
<gene>
    <name evidence="1" type="ORF">ACFQ1T_02410</name>
</gene>
<dbReference type="EMBL" id="JBHTJW010000001">
    <property type="protein sequence ID" value="MFD0928624.1"/>
    <property type="molecule type" value="Genomic_DNA"/>
</dbReference>